<dbReference type="HOGENOM" id="CLU_061463_5_3_1"/>
<evidence type="ECO:0000256" key="2">
    <source>
        <dbReference type="ARBA" id="ARBA00044129"/>
    </source>
</evidence>
<dbReference type="GO" id="GO:0003735">
    <property type="term" value="F:structural constituent of ribosome"/>
    <property type="evidence" value="ECO:0007669"/>
    <property type="project" value="TreeGrafter"/>
</dbReference>
<reference evidence="3 4" key="1">
    <citation type="journal article" date="2011" name="PLoS Pathog.">
        <title>Endophytic Life Strategies Decoded by Genome and Transcriptome Analyses of the Mutualistic Root Symbiont Piriformospora indica.</title>
        <authorList>
            <person name="Zuccaro A."/>
            <person name="Lahrmann U."/>
            <person name="Guldener U."/>
            <person name="Langen G."/>
            <person name="Pfiffi S."/>
            <person name="Biedenkopf D."/>
            <person name="Wong P."/>
            <person name="Samans B."/>
            <person name="Grimm C."/>
            <person name="Basiewicz M."/>
            <person name="Murat C."/>
            <person name="Martin F."/>
            <person name="Kogel K.H."/>
        </authorList>
    </citation>
    <scope>NUCLEOTIDE SEQUENCE [LARGE SCALE GENOMIC DNA]</scope>
    <source>
        <strain evidence="3 4">DSM 11827</strain>
    </source>
</reference>
<evidence type="ECO:0000256" key="1">
    <source>
        <dbReference type="ARBA" id="ARBA00008563"/>
    </source>
</evidence>
<comment type="similarity">
    <text evidence="1">Belongs to the bacterial ribosomal protein bL21 family.</text>
</comment>
<keyword evidence="4" id="KW-1185">Reference proteome</keyword>
<dbReference type="InterPro" id="IPR028909">
    <property type="entry name" value="bL21-like"/>
</dbReference>
<proteinExistence type="inferred from homology"/>
<protein>
    <recommendedName>
        <fullName evidence="2">Large ribosomal subunit protein bL21m</fullName>
    </recommendedName>
</protein>
<dbReference type="Proteomes" id="UP000007148">
    <property type="component" value="Unassembled WGS sequence"/>
</dbReference>
<dbReference type="InterPro" id="IPR036164">
    <property type="entry name" value="bL21-like_sf"/>
</dbReference>
<dbReference type="PANTHER" id="PTHR21349:SF0">
    <property type="entry name" value="LARGE RIBOSOMAL SUBUNIT PROTEIN BL21M"/>
    <property type="match status" value="1"/>
</dbReference>
<dbReference type="GO" id="GO:0005762">
    <property type="term" value="C:mitochondrial large ribosomal subunit"/>
    <property type="evidence" value="ECO:0007669"/>
    <property type="project" value="TreeGrafter"/>
</dbReference>
<name>G4U2G5_SERID</name>
<dbReference type="AlphaFoldDB" id="G4U2G5"/>
<sequence length="164" mass="18470">MAALLALRATLSNTRPLTRSFATAVTSYTPTLAKSLAEAQQLLRSQPSHYVVATLVGRRLILTPRDLVTVPRLKDVGVGDVLQLNAIEELGSREFTVRGSPYLPEKVVSVTATVVEHTKGKLEKIVKFKRRKGYKKTIKHKQTYTRLRINDIQIPQPSWYVKNF</sequence>
<dbReference type="InParanoid" id="G4U2G5"/>
<comment type="caution">
    <text evidence="3">The sequence shown here is derived from an EMBL/GenBank/DDBJ whole genome shotgun (WGS) entry which is preliminary data.</text>
</comment>
<gene>
    <name evidence="3" type="ORF">PIIN_10545</name>
</gene>
<dbReference type="SUPFAM" id="SSF141091">
    <property type="entry name" value="L21p-like"/>
    <property type="match status" value="1"/>
</dbReference>
<dbReference type="PANTHER" id="PTHR21349">
    <property type="entry name" value="50S RIBOSOMAL PROTEIN L21"/>
    <property type="match status" value="1"/>
</dbReference>
<dbReference type="EMBL" id="CAFZ01001871">
    <property type="protein sequence ID" value="CCA77774.1"/>
    <property type="molecule type" value="Genomic_DNA"/>
</dbReference>
<dbReference type="eggNOG" id="KOG0453">
    <property type="taxonomic scope" value="Eukaryota"/>
</dbReference>
<dbReference type="Pfam" id="PF00829">
    <property type="entry name" value="Ribosomal_L21p"/>
    <property type="match status" value="1"/>
</dbReference>
<evidence type="ECO:0000313" key="4">
    <source>
        <dbReference type="Proteomes" id="UP000007148"/>
    </source>
</evidence>
<organism evidence="3 4">
    <name type="scientific">Serendipita indica (strain DSM 11827)</name>
    <name type="common">Root endophyte fungus</name>
    <name type="synonym">Piriformospora indica</name>
    <dbReference type="NCBI Taxonomy" id="1109443"/>
    <lineage>
        <taxon>Eukaryota</taxon>
        <taxon>Fungi</taxon>
        <taxon>Dikarya</taxon>
        <taxon>Basidiomycota</taxon>
        <taxon>Agaricomycotina</taxon>
        <taxon>Agaricomycetes</taxon>
        <taxon>Sebacinales</taxon>
        <taxon>Serendipitaceae</taxon>
        <taxon>Serendipita</taxon>
    </lineage>
</organism>
<dbReference type="OrthoDB" id="5994at2759"/>
<accession>G4U2G5</accession>
<dbReference type="STRING" id="1109443.G4U2G5"/>
<evidence type="ECO:0000313" key="3">
    <source>
        <dbReference type="EMBL" id="CCA77774.1"/>
    </source>
</evidence>